<evidence type="ECO:0000313" key="1">
    <source>
        <dbReference type="EMBL" id="KZV80548.1"/>
    </source>
</evidence>
<proteinExistence type="predicted"/>
<dbReference type="OrthoDB" id="2745518at2759"/>
<dbReference type="InParanoid" id="A0A165BFR7"/>
<evidence type="ECO:0008006" key="3">
    <source>
        <dbReference type="Google" id="ProtNLM"/>
    </source>
</evidence>
<name>A0A165BFR7_EXIGL</name>
<sequence length="465" mass="52809">MPTRLQDCTLDVLDGILTFVGDLDTLKAAVLTCKSFKKAYYAHKTTIWRYVLQNELGGNEVIGASLRGVRVDGLLDEYDATLPGHAEEFMGRLALYDEDRTSSPTPEEYRICAERAAVCRGLEVLFSRFRKDSTTQDVSRLSPEESDRFQAALHRLWLWSSFTSPKSVVLPHCLTTATRVHLLYDGYSAQQAYDVNIVLDWLDELVVGRLVVRVDGAYRLQCAFSGPELVLKAYLDSEQSLAAVESRFRYQDWKQDLIPVFIRHNLLSPHETELRIPTEMSCITAAPDVACWRCGEKPGTRLWTDASWEHLPAKFTVAKLVERLPGKLKYNDHERALFLKFFGEEDPRALPAKAPKVTVAHVLGLLCDLPKTDNTREHAAYLARCEYSGLTSKDPLCEWCIDGLLETRMWVWWATAKKLTTPKKLVKSLMRCRNGFECRQQCTASSAQHAARFDHVCLPLRTDTL</sequence>
<dbReference type="Proteomes" id="UP000077266">
    <property type="component" value="Unassembled WGS sequence"/>
</dbReference>
<accession>A0A165BFR7</accession>
<gene>
    <name evidence="1" type="ORF">EXIGLDRAFT_411988</name>
</gene>
<dbReference type="STRING" id="1314781.A0A165BFR7"/>
<reference evidence="1 2" key="1">
    <citation type="journal article" date="2016" name="Mol. Biol. Evol.">
        <title>Comparative Genomics of Early-Diverging Mushroom-Forming Fungi Provides Insights into the Origins of Lignocellulose Decay Capabilities.</title>
        <authorList>
            <person name="Nagy L.G."/>
            <person name="Riley R."/>
            <person name="Tritt A."/>
            <person name="Adam C."/>
            <person name="Daum C."/>
            <person name="Floudas D."/>
            <person name="Sun H."/>
            <person name="Yadav J.S."/>
            <person name="Pangilinan J."/>
            <person name="Larsson K.H."/>
            <person name="Matsuura K."/>
            <person name="Barry K."/>
            <person name="Labutti K."/>
            <person name="Kuo R."/>
            <person name="Ohm R.A."/>
            <person name="Bhattacharya S.S."/>
            <person name="Shirouzu T."/>
            <person name="Yoshinaga Y."/>
            <person name="Martin F.M."/>
            <person name="Grigoriev I.V."/>
            <person name="Hibbett D.S."/>
        </authorList>
    </citation>
    <scope>NUCLEOTIDE SEQUENCE [LARGE SCALE GENOMIC DNA]</scope>
    <source>
        <strain evidence="1 2">HHB12029</strain>
    </source>
</reference>
<dbReference type="EMBL" id="KV426471">
    <property type="protein sequence ID" value="KZV80548.1"/>
    <property type="molecule type" value="Genomic_DNA"/>
</dbReference>
<keyword evidence="2" id="KW-1185">Reference proteome</keyword>
<protein>
    <recommendedName>
        <fullName evidence="3">F-box domain-containing protein</fullName>
    </recommendedName>
</protein>
<organism evidence="1 2">
    <name type="scientific">Exidia glandulosa HHB12029</name>
    <dbReference type="NCBI Taxonomy" id="1314781"/>
    <lineage>
        <taxon>Eukaryota</taxon>
        <taxon>Fungi</taxon>
        <taxon>Dikarya</taxon>
        <taxon>Basidiomycota</taxon>
        <taxon>Agaricomycotina</taxon>
        <taxon>Agaricomycetes</taxon>
        <taxon>Auriculariales</taxon>
        <taxon>Exidiaceae</taxon>
        <taxon>Exidia</taxon>
    </lineage>
</organism>
<evidence type="ECO:0000313" key="2">
    <source>
        <dbReference type="Proteomes" id="UP000077266"/>
    </source>
</evidence>
<dbReference type="AlphaFoldDB" id="A0A165BFR7"/>